<comment type="caution">
    <text evidence="1">The sequence shown here is derived from an EMBL/GenBank/DDBJ whole genome shotgun (WGS) entry which is preliminary data.</text>
</comment>
<dbReference type="EMBL" id="JBJKFK010000350">
    <property type="protein sequence ID" value="KAL3317650.1"/>
    <property type="molecule type" value="Genomic_DNA"/>
</dbReference>
<organism evidence="1 2">
    <name type="scientific">Cichlidogyrus casuarinus</name>
    <dbReference type="NCBI Taxonomy" id="1844966"/>
    <lineage>
        <taxon>Eukaryota</taxon>
        <taxon>Metazoa</taxon>
        <taxon>Spiralia</taxon>
        <taxon>Lophotrochozoa</taxon>
        <taxon>Platyhelminthes</taxon>
        <taxon>Monogenea</taxon>
        <taxon>Monopisthocotylea</taxon>
        <taxon>Dactylogyridea</taxon>
        <taxon>Ancyrocephalidae</taxon>
        <taxon>Cichlidogyrus</taxon>
    </lineage>
</organism>
<accession>A0ABD2QDM3</accession>
<protein>
    <submittedName>
        <fullName evidence="1">Uncharacterized protein</fullName>
    </submittedName>
</protein>
<dbReference type="AlphaFoldDB" id="A0ABD2QDM3"/>
<gene>
    <name evidence="1" type="ORF">Ciccas_003686</name>
</gene>
<evidence type="ECO:0000313" key="2">
    <source>
        <dbReference type="Proteomes" id="UP001626550"/>
    </source>
</evidence>
<dbReference type="Proteomes" id="UP001626550">
    <property type="component" value="Unassembled WGS sequence"/>
</dbReference>
<sequence length="203" mass="22609">MIIGPKSFAVHNPETCQQDDCNICTRNDSTRDEGVHDLAAQVKFHKAAILSSSDNDAPPPPSSMKPKKAPAVFEDILDTTAKKSILVNSTKRYREEEEASSSTTTNSPRIIPHHKQCIQLCDGRIDDIGVSVLPSTQLDDQPRLLVHGIVTQRITGYEAFKHRRRKFKHVSIDPILGPSPSAKAVRSYLTHLRFPSSFDTLRL</sequence>
<name>A0ABD2QDM3_9PLAT</name>
<evidence type="ECO:0000313" key="1">
    <source>
        <dbReference type="EMBL" id="KAL3317650.1"/>
    </source>
</evidence>
<keyword evidence="2" id="KW-1185">Reference proteome</keyword>
<proteinExistence type="predicted"/>
<reference evidence="1 2" key="1">
    <citation type="submission" date="2024-11" db="EMBL/GenBank/DDBJ databases">
        <title>Adaptive evolution of stress response genes in parasites aligns with host niche diversity.</title>
        <authorList>
            <person name="Hahn C."/>
            <person name="Resl P."/>
        </authorList>
    </citation>
    <scope>NUCLEOTIDE SEQUENCE [LARGE SCALE GENOMIC DNA]</scope>
    <source>
        <strain evidence="1">EGGRZ-B1_66</strain>
        <tissue evidence="1">Body</tissue>
    </source>
</reference>